<evidence type="ECO:0000313" key="2">
    <source>
        <dbReference type="Proteomes" id="UP000789901"/>
    </source>
</evidence>
<proteinExistence type="predicted"/>
<dbReference type="Proteomes" id="UP000789901">
    <property type="component" value="Unassembled WGS sequence"/>
</dbReference>
<organism evidence="1 2">
    <name type="scientific">Gigaspora margarita</name>
    <dbReference type="NCBI Taxonomy" id="4874"/>
    <lineage>
        <taxon>Eukaryota</taxon>
        <taxon>Fungi</taxon>
        <taxon>Fungi incertae sedis</taxon>
        <taxon>Mucoromycota</taxon>
        <taxon>Glomeromycotina</taxon>
        <taxon>Glomeromycetes</taxon>
        <taxon>Diversisporales</taxon>
        <taxon>Gigasporaceae</taxon>
        <taxon>Gigaspora</taxon>
    </lineage>
</organism>
<comment type="caution">
    <text evidence="1">The sequence shown here is derived from an EMBL/GenBank/DDBJ whole genome shotgun (WGS) entry which is preliminary data.</text>
</comment>
<gene>
    <name evidence="1" type="ORF">GMARGA_LOCUS13369</name>
</gene>
<protein>
    <submittedName>
        <fullName evidence="1">38592_t:CDS:1</fullName>
    </submittedName>
</protein>
<feature type="non-terminal residue" evidence="1">
    <location>
        <position position="1"/>
    </location>
</feature>
<evidence type="ECO:0000313" key="1">
    <source>
        <dbReference type="EMBL" id="CAG8719066.1"/>
    </source>
</evidence>
<name>A0ABN7V3C5_GIGMA</name>
<reference evidence="1 2" key="1">
    <citation type="submission" date="2021-06" db="EMBL/GenBank/DDBJ databases">
        <authorList>
            <person name="Kallberg Y."/>
            <person name="Tangrot J."/>
            <person name="Rosling A."/>
        </authorList>
    </citation>
    <scope>NUCLEOTIDE SEQUENCE [LARGE SCALE GENOMIC DNA]</scope>
    <source>
        <strain evidence="1 2">120-4 pot B 10/14</strain>
    </source>
</reference>
<keyword evidence="2" id="KW-1185">Reference proteome</keyword>
<dbReference type="EMBL" id="CAJVQB010008449">
    <property type="protein sequence ID" value="CAG8719066.1"/>
    <property type="molecule type" value="Genomic_DNA"/>
</dbReference>
<accession>A0ABN7V3C5</accession>
<sequence length="58" mass="7031">QVHREFNDKSQYYIIDIYLLKFINLISLDFFLNRIVTPNLQVESKTQFQLLPKTQREA</sequence>